<dbReference type="SUPFAM" id="SSF52172">
    <property type="entry name" value="CheY-like"/>
    <property type="match status" value="1"/>
</dbReference>
<dbReference type="PANTHER" id="PTHR43214:SF24">
    <property type="entry name" value="TRANSCRIPTIONAL REGULATORY PROTEIN NARL-RELATED"/>
    <property type="match status" value="1"/>
</dbReference>
<evidence type="ECO:0000259" key="7">
    <source>
        <dbReference type="PROSITE" id="PS50110"/>
    </source>
</evidence>
<dbReference type="InterPro" id="IPR000792">
    <property type="entry name" value="Tscrpt_reg_LuxR_C"/>
</dbReference>
<dbReference type="InterPro" id="IPR011006">
    <property type="entry name" value="CheY-like_superfamily"/>
</dbReference>
<dbReference type="PROSITE" id="PS50110">
    <property type="entry name" value="RESPONSE_REGULATORY"/>
    <property type="match status" value="1"/>
</dbReference>
<sequence length="218" mass="22894">MLPVRVLLVDDDTLVRRAVRQILEAADDLEVVGEASDGDGAVRQAPQADVVLMDLRMPGMSGVEATSRITHSPSSPKVVVLTTVTADAAITDAVHAGASGFLLKASSPDDIVNAVRAVHAGDAFMSPTSTRQLLEQLRGDAGRRVRGAARKTLSALTDREREVAIAVAEGLTNDAIAARLNVSASTVKAHLSTIQTKLDVDSRVRIAVLVERAGYLAA</sequence>
<evidence type="ECO:0000256" key="3">
    <source>
        <dbReference type="ARBA" id="ARBA00023125"/>
    </source>
</evidence>
<reference evidence="9 10" key="1">
    <citation type="submission" date="2017-02" db="EMBL/GenBank/DDBJ databases">
        <title>Prevalence of linear plasmids in Cutibacterium acnes isolates obtained from cancerous prostatic tissue.</title>
        <authorList>
            <person name="Davidsson S."/>
            <person name="Bruggemann H."/>
        </authorList>
    </citation>
    <scope>NUCLEOTIDE SEQUENCE [LARGE SCALE GENOMIC DNA]</scope>
    <source>
        <strain evidence="9 10">11-78</strain>
    </source>
</reference>
<feature type="domain" description="Response regulatory" evidence="7">
    <location>
        <begin position="5"/>
        <end position="119"/>
    </location>
</feature>
<dbReference type="RefSeq" id="WP_002517106.1">
    <property type="nucleotide sequence ID" value="NZ_AP019664.1"/>
</dbReference>
<dbReference type="OrthoDB" id="9808843at2"/>
<keyword evidence="2" id="KW-0805">Transcription regulation</keyword>
<dbReference type="AlphaFoldDB" id="A0A2B7ICG7"/>
<keyword evidence="1 5" id="KW-0597">Phosphoprotein</keyword>
<dbReference type="PANTHER" id="PTHR43214">
    <property type="entry name" value="TWO-COMPONENT RESPONSE REGULATOR"/>
    <property type="match status" value="1"/>
</dbReference>
<keyword evidence="4" id="KW-0804">Transcription</keyword>
<name>A0A2B7ICG7_CUTAC</name>
<dbReference type="EMBL" id="MVCE01000002">
    <property type="protein sequence ID" value="PGF35029.1"/>
    <property type="molecule type" value="Genomic_DNA"/>
</dbReference>
<evidence type="ECO:0000313" key="8">
    <source>
        <dbReference type="EMBL" id="AXM06808.1"/>
    </source>
</evidence>
<evidence type="ECO:0000256" key="5">
    <source>
        <dbReference type="PROSITE-ProRule" id="PRU00169"/>
    </source>
</evidence>
<dbReference type="Pfam" id="PF00196">
    <property type="entry name" value="GerE"/>
    <property type="match status" value="1"/>
</dbReference>
<dbReference type="PROSITE" id="PS50043">
    <property type="entry name" value="HTH_LUXR_2"/>
    <property type="match status" value="1"/>
</dbReference>
<dbReference type="CDD" id="cd06170">
    <property type="entry name" value="LuxR_C_like"/>
    <property type="match status" value="1"/>
</dbReference>
<evidence type="ECO:0000256" key="4">
    <source>
        <dbReference type="ARBA" id="ARBA00023163"/>
    </source>
</evidence>
<gene>
    <name evidence="9" type="ORF">B1B09_05305</name>
    <name evidence="8" type="ORF">DXN06_06375</name>
</gene>
<protein>
    <submittedName>
        <fullName evidence="9">DNA-binding response regulator</fullName>
    </submittedName>
</protein>
<dbReference type="GO" id="GO:0003677">
    <property type="term" value="F:DNA binding"/>
    <property type="evidence" value="ECO:0007669"/>
    <property type="project" value="UniProtKB-KW"/>
</dbReference>
<dbReference type="InterPro" id="IPR016032">
    <property type="entry name" value="Sig_transdc_resp-reg_C-effctor"/>
</dbReference>
<accession>A0A2B7ICG7</accession>
<evidence type="ECO:0000259" key="6">
    <source>
        <dbReference type="PROSITE" id="PS50043"/>
    </source>
</evidence>
<feature type="domain" description="HTH luxR-type" evidence="6">
    <location>
        <begin position="149"/>
        <end position="214"/>
    </location>
</feature>
<dbReference type="OMA" id="CQAMSMI"/>
<evidence type="ECO:0000313" key="9">
    <source>
        <dbReference type="EMBL" id="PGF35029.1"/>
    </source>
</evidence>
<dbReference type="SMART" id="SM00421">
    <property type="entry name" value="HTH_LUXR"/>
    <property type="match status" value="1"/>
</dbReference>
<dbReference type="Proteomes" id="UP000256621">
    <property type="component" value="Chromosome"/>
</dbReference>
<dbReference type="Gene3D" id="3.40.50.2300">
    <property type="match status" value="1"/>
</dbReference>
<evidence type="ECO:0000256" key="2">
    <source>
        <dbReference type="ARBA" id="ARBA00023015"/>
    </source>
</evidence>
<evidence type="ECO:0000313" key="10">
    <source>
        <dbReference type="Proteomes" id="UP000226191"/>
    </source>
</evidence>
<dbReference type="SUPFAM" id="SSF46894">
    <property type="entry name" value="C-terminal effector domain of the bipartite response regulators"/>
    <property type="match status" value="1"/>
</dbReference>
<dbReference type="Proteomes" id="UP000226191">
    <property type="component" value="Unassembled WGS sequence"/>
</dbReference>
<dbReference type="GO" id="GO:0006355">
    <property type="term" value="P:regulation of DNA-templated transcription"/>
    <property type="evidence" value="ECO:0007669"/>
    <property type="project" value="InterPro"/>
</dbReference>
<evidence type="ECO:0000313" key="11">
    <source>
        <dbReference type="Proteomes" id="UP000256621"/>
    </source>
</evidence>
<proteinExistence type="predicted"/>
<keyword evidence="3 9" id="KW-0238">DNA-binding</keyword>
<reference evidence="8 11" key="2">
    <citation type="submission" date="2018-08" db="EMBL/GenBank/DDBJ databases">
        <title>Genome sequencing of Cutibacterium acnes KCOM 1315.</title>
        <authorList>
            <person name="Kook J.-K."/>
            <person name="Park S.-N."/>
            <person name="Lim Y.K."/>
        </authorList>
    </citation>
    <scope>NUCLEOTIDE SEQUENCE [LARGE SCALE GENOMIC DNA]</scope>
    <source>
        <strain evidence="8 11">KCOM 1315</strain>
    </source>
</reference>
<dbReference type="GeneID" id="92856277"/>
<dbReference type="EMBL" id="CP031442">
    <property type="protein sequence ID" value="AXM06808.1"/>
    <property type="molecule type" value="Genomic_DNA"/>
</dbReference>
<dbReference type="CDD" id="cd17535">
    <property type="entry name" value="REC_NarL-like"/>
    <property type="match status" value="1"/>
</dbReference>
<feature type="modified residue" description="4-aspartylphosphate" evidence="5">
    <location>
        <position position="54"/>
    </location>
</feature>
<dbReference type="SMART" id="SM00448">
    <property type="entry name" value="REC"/>
    <property type="match status" value="1"/>
</dbReference>
<dbReference type="InterPro" id="IPR039420">
    <property type="entry name" value="WalR-like"/>
</dbReference>
<dbReference type="GO" id="GO:0000160">
    <property type="term" value="P:phosphorelay signal transduction system"/>
    <property type="evidence" value="ECO:0007669"/>
    <property type="project" value="InterPro"/>
</dbReference>
<organism evidence="9 10">
    <name type="scientific">Cutibacterium acnes</name>
    <name type="common">Propionibacterium acnes</name>
    <dbReference type="NCBI Taxonomy" id="1747"/>
    <lineage>
        <taxon>Bacteria</taxon>
        <taxon>Bacillati</taxon>
        <taxon>Actinomycetota</taxon>
        <taxon>Actinomycetes</taxon>
        <taxon>Propionibacteriales</taxon>
        <taxon>Propionibacteriaceae</taxon>
        <taxon>Cutibacterium</taxon>
    </lineage>
</organism>
<dbReference type="InterPro" id="IPR058245">
    <property type="entry name" value="NreC/VraR/RcsB-like_REC"/>
</dbReference>
<dbReference type="InterPro" id="IPR001789">
    <property type="entry name" value="Sig_transdc_resp-reg_receiver"/>
</dbReference>
<evidence type="ECO:0000256" key="1">
    <source>
        <dbReference type="ARBA" id="ARBA00022553"/>
    </source>
</evidence>
<dbReference type="PRINTS" id="PR00038">
    <property type="entry name" value="HTHLUXR"/>
</dbReference>
<dbReference type="Pfam" id="PF00072">
    <property type="entry name" value="Response_reg"/>
    <property type="match status" value="1"/>
</dbReference>